<gene>
    <name evidence="18" type="primary">cheA_1</name>
    <name evidence="18" type="ORF">psyc5s11_07370</name>
</gene>
<dbReference type="InterPro" id="IPR010808">
    <property type="entry name" value="CheA_P2-bd"/>
</dbReference>
<dbReference type="InterPro" id="IPR002545">
    <property type="entry name" value="CheW-lke_dom"/>
</dbReference>
<dbReference type="InterPro" id="IPR036641">
    <property type="entry name" value="HPT_dom_sf"/>
</dbReference>
<evidence type="ECO:0000256" key="4">
    <source>
        <dbReference type="ARBA" id="ARBA00021495"/>
    </source>
</evidence>
<dbReference type="PANTHER" id="PTHR43395">
    <property type="entry name" value="SENSOR HISTIDINE KINASE CHEA"/>
    <property type="match status" value="1"/>
</dbReference>
<dbReference type="InterPro" id="IPR036097">
    <property type="entry name" value="HisK_dim/P_sf"/>
</dbReference>
<evidence type="ECO:0000256" key="7">
    <source>
        <dbReference type="ARBA" id="ARBA00022553"/>
    </source>
</evidence>
<evidence type="ECO:0000256" key="10">
    <source>
        <dbReference type="ARBA" id="ARBA00022777"/>
    </source>
</evidence>
<keyword evidence="9" id="KW-0547">Nucleotide-binding</keyword>
<dbReference type="InterPro" id="IPR008207">
    <property type="entry name" value="Sig_transdc_His_kin_Hpt_dom"/>
</dbReference>
<dbReference type="InterPro" id="IPR003594">
    <property type="entry name" value="HATPase_dom"/>
</dbReference>
<dbReference type="PROSITE" id="PS50851">
    <property type="entry name" value="CHEW"/>
    <property type="match status" value="1"/>
</dbReference>
<comment type="catalytic activity">
    <reaction evidence="1">
        <text>ATP + protein L-histidine = ADP + protein N-phospho-L-histidine.</text>
        <dbReference type="EC" id="2.7.13.3"/>
    </reaction>
</comment>
<dbReference type="PANTHER" id="PTHR43395:SF10">
    <property type="entry name" value="CHEMOTAXIS PROTEIN CHEA"/>
    <property type="match status" value="1"/>
</dbReference>
<evidence type="ECO:0000256" key="11">
    <source>
        <dbReference type="ARBA" id="ARBA00022840"/>
    </source>
</evidence>
<keyword evidence="8" id="KW-0808">Transferase</keyword>
<dbReference type="EMBL" id="AP024849">
    <property type="protein sequence ID" value="BCZ44670.1"/>
    <property type="molecule type" value="Genomic_DNA"/>
</dbReference>
<keyword evidence="7 14" id="KW-0597">Phosphoprotein</keyword>
<dbReference type="Gene3D" id="3.30.565.10">
    <property type="entry name" value="Histidine kinase-like ATPase, C-terminal domain"/>
    <property type="match status" value="1"/>
</dbReference>
<dbReference type="Gene3D" id="1.20.120.160">
    <property type="entry name" value="HPT domain"/>
    <property type="match status" value="1"/>
</dbReference>
<evidence type="ECO:0000256" key="6">
    <source>
        <dbReference type="ARBA" id="ARBA00022500"/>
    </source>
</evidence>
<dbReference type="Pfam" id="PF02895">
    <property type="entry name" value="H-kinase_dim"/>
    <property type="match status" value="1"/>
</dbReference>
<feature type="modified residue" description="Phosphohistidine" evidence="14">
    <location>
        <position position="48"/>
    </location>
</feature>
<evidence type="ECO:0000256" key="13">
    <source>
        <dbReference type="ARBA" id="ARBA00035100"/>
    </source>
</evidence>
<feature type="domain" description="Histidine kinase" evidence="15">
    <location>
        <begin position="322"/>
        <end position="556"/>
    </location>
</feature>
<organism evidence="18 19">
    <name type="scientific">Clostridium gelidum</name>
    <dbReference type="NCBI Taxonomy" id="704125"/>
    <lineage>
        <taxon>Bacteria</taxon>
        <taxon>Bacillati</taxon>
        <taxon>Bacillota</taxon>
        <taxon>Clostridia</taxon>
        <taxon>Eubacteriales</taxon>
        <taxon>Clostridiaceae</taxon>
        <taxon>Clostridium</taxon>
    </lineage>
</organism>
<dbReference type="Proteomes" id="UP000824633">
    <property type="component" value="Chromosome"/>
</dbReference>
<evidence type="ECO:0000256" key="9">
    <source>
        <dbReference type="ARBA" id="ARBA00022741"/>
    </source>
</evidence>
<proteinExistence type="predicted"/>
<comment type="subcellular location">
    <subcellularLocation>
        <location evidence="2">Cytoplasm</location>
    </subcellularLocation>
</comment>
<dbReference type="SUPFAM" id="SSF47384">
    <property type="entry name" value="Homodimeric domain of signal transducing histidine kinase"/>
    <property type="match status" value="1"/>
</dbReference>
<dbReference type="InterPro" id="IPR051315">
    <property type="entry name" value="Bact_Chemotaxis_CheA"/>
</dbReference>
<protein>
    <recommendedName>
        <fullName evidence="4">Chemotaxis protein CheA</fullName>
        <ecNumber evidence="3">2.7.13.3</ecNumber>
    </recommendedName>
</protein>
<comment type="function">
    <text evidence="13">Involved in the transmission of sensory signals from the chemoreceptors to the flagellar motors. CheA is autophosphorylated; it can transfer its phosphate group to either CheB or CheY.</text>
</comment>
<dbReference type="InterPro" id="IPR036061">
    <property type="entry name" value="CheW-like_dom_sf"/>
</dbReference>
<evidence type="ECO:0000256" key="12">
    <source>
        <dbReference type="ARBA" id="ARBA00023012"/>
    </source>
</evidence>
<dbReference type="Gene3D" id="1.10.287.560">
    <property type="entry name" value="Histidine kinase CheA-like, homodimeric domain"/>
    <property type="match status" value="1"/>
</dbReference>
<dbReference type="RefSeq" id="WP_224036332.1">
    <property type="nucleotide sequence ID" value="NZ_AP024849.1"/>
</dbReference>
<dbReference type="SUPFAM" id="SSF55052">
    <property type="entry name" value="CheY-binding domain of CheA"/>
    <property type="match status" value="1"/>
</dbReference>
<evidence type="ECO:0000256" key="14">
    <source>
        <dbReference type="PROSITE-ProRule" id="PRU00110"/>
    </source>
</evidence>
<evidence type="ECO:0000259" key="15">
    <source>
        <dbReference type="PROSITE" id="PS50109"/>
    </source>
</evidence>
<keyword evidence="12" id="KW-0902">Two-component regulatory system</keyword>
<dbReference type="SMART" id="SM01231">
    <property type="entry name" value="H-kinase_dim"/>
    <property type="match status" value="1"/>
</dbReference>
<dbReference type="InterPro" id="IPR037006">
    <property type="entry name" value="CheA-like_homodim_sf"/>
</dbReference>
<keyword evidence="11" id="KW-0067">ATP-binding</keyword>
<dbReference type="Gene3D" id="3.30.70.1110">
    <property type="entry name" value="Histidine kinase CheA-like, P2 response regulator-binding domain"/>
    <property type="match status" value="1"/>
</dbReference>
<dbReference type="InterPro" id="IPR005467">
    <property type="entry name" value="His_kinase_dom"/>
</dbReference>
<evidence type="ECO:0000313" key="19">
    <source>
        <dbReference type="Proteomes" id="UP000824633"/>
    </source>
</evidence>
<keyword evidence="6" id="KW-0145">Chemotaxis</keyword>
<feature type="domain" description="CheW-like" evidence="16">
    <location>
        <begin position="558"/>
        <end position="693"/>
    </location>
</feature>
<evidence type="ECO:0000256" key="2">
    <source>
        <dbReference type="ARBA" id="ARBA00004496"/>
    </source>
</evidence>
<evidence type="ECO:0000313" key="18">
    <source>
        <dbReference type="EMBL" id="BCZ44670.1"/>
    </source>
</evidence>
<dbReference type="Pfam" id="PF01584">
    <property type="entry name" value="CheW"/>
    <property type="match status" value="1"/>
</dbReference>
<evidence type="ECO:0000259" key="17">
    <source>
        <dbReference type="PROSITE" id="PS50894"/>
    </source>
</evidence>
<dbReference type="CDD" id="cd16916">
    <property type="entry name" value="HATPase_CheA-like"/>
    <property type="match status" value="1"/>
</dbReference>
<dbReference type="InterPro" id="IPR035891">
    <property type="entry name" value="CheY-binding_CheA"/>
</dbReference>
<name>A0ABN6IR32_9CLOT</name>
<dbReference type="Pfam" id="PF02518">
    <property type="entry name" value="HATPase_c"/>
    <property type="match status" value="1"/>
</dbReference>
<accession>A0ABN6IR32</accession>
<dbReference type="Pfam" id="PF01627">
    <property type="entry name" value="Hpt"/>
    <property type="match status" value="1"/>
</dbReference>
<dbReference type="SUPFAM" id="SSF47226">
    <property type="entry name" value="Histidine-containing phosphotransfer domain, HPT domain"/>
    <property type="match status" value="1"/>
</dbReference>
<dbReference type="InterPro" id="IPR004358">
    <property type="entry name" value="Sig_transdc_His_kin-like_C"/>
</dbReference>
<evidence type="ECO:0000256" key="5">
    <source>
        <dbReference type="ARBA" id="ARBA00022490"/>
    </source>
</evidence>
<reference evidence="19" key="1">
    <citation type="submission" date="2021-07" db="EMBL/GenBank/DDBJ databases">
        <title>Complete genome sequencing of a Clostridium isolate.</title>
        <authorList>
            <person name="Ueki A."/>
            <person name="Tonouchi A."/>
        </authorList>
    </citation>
    <scope>NUCLEOTIDE SEQUENCE [LARGE SCALE GENOMIC DNA]</scope>
    <source>
        <strain evidence="19">C5S11</strain>
    </source>
</reference>
<evidence type="ECO:0000256" key="3">
    <source>
        <dbReference type="ARBA" id="ARBA00012438"/>
    </source>
</evidence>
<dbReference type="SMART" id="SM00260">
    <property type="entry name" value="CheW"/>
    <property type="match status" value="1"/>
</dbReference>
<dbReference type="SUPFAM" id="SSF55874">
    <property type="entry name" value="ATPase domain of HSP90 chaperone/DNA topoisomerase II/histidine kinase"/>
    <property type="match status" value="1"/>
</dbReference>
<sequence>MKNKEPMLEMFIFETFEMIEQLQKLIIDSEKIKKFEADSINEIFRIMHTIKGSSGMMMFANIANISHTIEDLFYFIRESKPEKIDYLILTDLVLEGSDLIRGETEKINNDKVADGDFTLFVNRVHEFLEILKVTNITSEALENYETGEILENNKVKSTDEENEDADQEKIEELKSFNNDDSNINLNLFRAVLSFEEDCEMENIRCLTVIHRLKEVAEVSYFYPEDINENNDACEIIKNKGFKIFLKTDYTIEEIKKIFMETVFLSKVDIKQFDNENKFNKKIRKQDEKSEEINEIKNNEKTKTSNKQNLISVDVNKLDMLMNLVGELVISEAMVTKNSELSGLQLDSFNKAARQHRKRLSDLQDVVMSIRMVSLGPTLNKMNRIIRDMCKKLNKEVELEIIGQDTEVDKNIIEHIGDPLMHIIRNSMDHGIETEEERTEAGKPSNGKITIEAKNTGGEVWIIVKDDGKGLNKDKILNKAINHGLVKSNVNELTDKEIYSMIFLPGFSTNENVTEFSGRGVGMDVVIKEIEKIRGTVTVDSIEGKETTTSMKIPLTLAIIDGMTIKVGKSTFTIPVTSIRQSFIIKKEDIIKDLDNKDMILIRGECYSILKLHELYNIKTEIVSIEDGIVIMVEDQGKTKCIFADKLVGEQQVVIKALPEYIKKVEGVIGCSLLGDATISLILDISEIVNLNGDH</sequence>
<dbReference type="Gene3D" id="2.30.30.40">
    <property type="entry name" value="SH3 Domains"/>
    <property type="match status" value="1"/>
</dbReference>
<dbReference type="CDD" id="cd00088">
    <property type="entry name" value="HPT"/>
    <property type="match status" value="1"/>
</dbReference>
<feature type="domain" description="HPt" evidence="17">
    <location>
        <begin position="1"/>
        <end position="107"/>
    </location>
</feature>
<dbReference type="InterPro" id="IPR036890">
    <property type="entry name" value="HATPase_C_sf"/>
</dbReference>
<dbReference type="SMART" id="SM00073">
    <property type="entry name" value="HPT"/>
    <property type="match status" value="1"/>
</dbReference>
<keyword evidence="19" id="KW-1185">Reference proteome</keyword>
<keyword evidence="5" id="KW-0963">Cytoplasm</keyword>
<keyword evidence="10" id="KW-0418">Kinase</keyword>
<dbReference type="SUPFAM" id="SSF50341">
    <property type="entry name" value="CheW-like"/>
    <property type="match status" value="1"/>
</dbReference>
<dbReference type="InterPro" id="IPR004105">
    <property type="entry name" value="CheA-like_dim"/>
</dbReference>
<evidence type="ECO:0000256" key="1">
    <source>
        <dbReference type="ARBA" id="ARBA00000085"/>
    </source>
</evidence>
<dbReference type="EC" id="2.7.13.3" evidence="3"/>
<dbReference type="SMART" id="SM00387">
    <property type="entry name" value="HATPase_c"/>
    <property type="match status" value="1"/>
</dbReference>
<evidence type="ECO:0000256" key="8">
    <source>
        <dbReference type="ARBA" id="ARBA00022679"/>
    </source>
</evidence>
<dbReference type="Pfam" id="PF07194">
    <property type="entry name" value="P2"/>
    <property type="match status" value="1"/>
</dbReference>
<dbReference type="InterPro" id="IPR037052">
    <property type="entry name" value="CheA-like_P2_sf"/>
</dbReference>
<dbReference type="PROSITE" id="PS50109">
    <property type="entry name" value="HIS_KIN"/>
    <property type="match status" value="1"/>
</dbReference>
<dbReference type="PRINTS" id="PR00344">
    <property type="entry name" value="BCTRLSENSOR"/>
</dbReference>
<dbReference type="PROSITE" id="PS50894">
    <property type="entry name" value="HPT"/>
    <property type="match status" value="1"/>
</dbReference>
<evidence type="ECO:0000259" key="16">
    <source>
        <dbReference type="PROSITE" id="PS50851"/>
    </source>
</evidence>